<keyword evidence="1 4" id="KW-0378">Hydrolase</keyword>
<comment type="caution">
    <text evidence="4">The sequence shown here is derived from an EMBL/GenBank/DDBJ whole genome shotgun (WGS) entry which is preliminary data.</text>
</comment>
<dbReference type="GO" id="GO:0019877">
    <property type="term" value="P:diaminopimelate biosynthetic process"/>
    <property type="evidence" value="ECO:0007669"/>
    <property type="project" value="UniProtKB-ARBA"/>
</dbReference>
<protein>
    <submittedName>
        <fullName evidence="4">Amidohydrolase</fullName>
    </submittedName>
</protein>
<dbReference type="Proteomes" id="UP000467124">
    <property type="component" value="Unassembled WGS sequence"/>
</dbReference>
<evidence type="ECO:0000256" key="2">
    <source>
        <dbReference type="SAM" id="MobiDB-lite"/>
    </source>
</evidence>
<dbReference type="AlphaFoldDB" id="A0A7K2IVM2"/>
<feature type="compositionally biased region" description="Basic and acidic residues" evidence="2">
    <location>
        <begin position="671"/>
        <end position="681"/>
    </location>
</feature>
<feature type="region of interest" description="Disordered" evidence="2">
    <location>
        <begin position="306"/>
        <end position="329"/>
    </location>
</feature>
<dbReference type="Gene3D" id="3.40.630.10">
    <property type="entry name" value="Zn peptidases"/>
    <property type="match status" value="1"/>
</dbReference>
<dbReference type="FunFam" id="3.30.70.360:FF:000001">
    <property type="entry name" value="N-acetyldiaminopimelate deacetylase"/>
    <property type="match status" value="1"/>
</dbReference>
<dbReference type="InterPro" id="IPR017439">
    <property type="entry name" value="Amidohydrolase"/>
</dbReference>
<accession>A0A7K2IVM2</accession>
<sequence>METVPHAVDPNRAAQHGSVVMRLLDEIFPLVEGVYVDLHKNPELSHAEQRTASVVAEWLNRTGYEVHKGIGGTGVVGILRNGPGPTVMLRADMDALPLEEKTGLPYASTAKAVDGEGVEVPVMHACGHDAHTACLVGVADLLSETREEWAGTVMIVAQPGEETLDGAQGMIDDGLFDRFGRPDVILGQHLGPQPAGLISHRAGIILGAANAYRVRIHGEGGHASQPHTTVDPVLIAANIVSRLQGVVSREISPSEMAVLTVGRIQAGTKANIIPDEAYLEISTRALNENVADQLEKAIERVVRAEAAASGAGREPEVERFQGSGVTHNDPTATADVAGAHLAYFGEEYVIHLPDPSPSTEDFCRFGLPDDPQPIPYVFWFVGATPHDVWESAPGDTPYEKMGNVPSNHSPFFSPAREPTLRAGLAALTVAALSYLGSDNKNPSRPNVAPVGPAFVGPDPTGVADPRATTGEGEQYTSVPEGTPGVPEPVETPSFSQEDPGPVENHAEPPSSAPVGPPVVAGSMEVPSYEDPLSGPQETPFPSEEPPSAPQVGPAPAAPTADPEPYTADNDAYDSAYLASSWPAPDEPFGESTRESDIRSVMGEQDQEIQDEWLDDKIDESTLSADMAAIMDEVGAPPAPPGPPATPPAGPAYGGPPPAGSAHDAPPPPGPEDDRPDARYRY</sequence>
<dbReference type="InterPro" id="IPR002933">
    <property type="entry name" value="Peptidase_M20"/>
</dbReference>
<dbReference type="NCBIfam" id="TIGR01891">
    <property type="entry name" value="amidohydrolases"/>
    <property type="match status" value="1"/>
</dbReference>
<dbReference type="RefSeq" id="WP_161111348.1">
    <property type="nucleotide sequence ID" value="NZ_JBHWJG010000011.1"/>
</dbReference>
<proteinExistence type="predicted"/>
<dbReference type="InterPro" id="IPR011650">
    <property type="entry name" value="Peptidase_M20_dimer"/>
</dbReference>
<feature type="compositionally biased region" description="Low complexity" evidence="2">
    <location>
        <begin position="478"/>
        <end position="492"/>
    </location>
</feature>
<dbReference type="PANTHER" id="PTHR11014:SF63">
    <property type="entry name" value="METALLOPEPTIDASE, PUTATIVE (AFU_ORTHOLOGUE AFUA_6G09600)-RELATED"/>
    <property type="match status" value="1"/>
</dbReference>
<feature type="compositionally biased region" description="Acidic residues" evidence="2">
    <location>
        <begin position="604"/>
        <end position="613"/>
    </location>
</feature>
<dbReference type="Gene3D" id="3.30.70.360">
    <property type="match status" value="1"/>
</dbReference>
<evidence type="ECO:0000313" key="5">
    <source>
        <dbReference type="Proteomes" id="UP000467124"/>
    </source>
</evidence>
<dbReference type="InterPro" id="IPR036264">
    <property type="entry name" value="Bact_exopeptidase_dim_dom"/>
</dbReference>
<evidence type="ECO:0000259" key="3">
    <source>
        <dbReference type="Pfam" id="PF07687"/>
    </source>
</evidence>
<feature type="compositionally biased region" description="Low complexity" evidence="2">
    <location>
        <begin position="553"/>
        <end position="568"/>
    </location>
</feature>
<evidence type="ECO:0000313" key="4">
    <source>
        <dbReference type="EMBL" id="MYR33897.1"/>
    </source>
</evidence>
<organism evidence="4 5">
    <name type="scientific">Nocardiopsis alba</name>
    <dbReference type="NCBI Taxonomy" id="53437"/>
    <lineage>
        <taxon>Bacteria</taxon>
        <taxon>Bacillati</taxon>
        <taxon>Actinomycetota</taxon>
        <taxon>Actinomycetes</taxon>
        <taxon>Streptosporangiales</taxon>
        <taxon>Nocardiopsidaceae</taxon>
        <taxon>Nocardiopsis</taxon>
    </lineage>
</organism>
<dbReference type="GO" id="GO:0050118">
    <property type="term" value="F:N-acetyldiaminopimelate deacetylase activity"/>
    <property type="evidence" value="ECO:0007669"/>
    <property type="project" value="UniProtKB-ARBA"/>
</dbReference>
<dbReference type="Pfam" id="PF01546">
    <property type="entry name" value="Peptidase_M20"/>
    <property type="match status" value="1"/>
</dbReference>
<name>A0A7K2IVM2_9ACTN</name>
<feature type="compositionally biased region" description="Pro residues" evidence="2">
    <location>
        <begin position="636"/>
        <end position="669"/>
    </location>
</feature>
<reference evidence="4 5" key="1">
    <citation type="journal article" date="2019" name="Nat. Commun.">
        <title>The antimicrobial potential of Streptomyces from insect microbiomes.</title>
        <authorList>
            <person name="Chevrette M.G."/>
            <person name="Carlson C.M."/>
            <person name="Ortega H.E."/>
            <person name="Thomas C."/>
            <person name="Ananiev G.E."/>
            <person name="Barns K.J."/>
            <person name="Book A.J."/>
            <person name="Cagnazzo J."/>
            <person name="Carlos C."/>
            <person name="Flanigan W."/>
            <person name="Grubbs K.J."/>
            <person name="Horn H.A."/>
            <person name="Hoffmann F.M."/>
            <person name="Klassen J.L."/>
            <person name="Knack J.J."/>
            <person name="Lewin G.R."/>
            <person name="McDonald B.R."/>
            <person name="Muller L."/>
            <person name="Melo W.G.P."/>
            <person name="Pinto-Tomas A.A."/>
            <person name="Schmitz A."/>
            <person name="Wendt-Pienkowski E."/>
            <person name="Wildman S."/>
            <person name="Zhao M."/>
            <person name="Zhang F."/>
            <person name="Bugni T.S."/>
            <person name="Andes D.R."/>
            <person name="Pupo M.T."/>
            <person name="Currie C.R."/>
        </authorList>
    </citation>
    <scope>NUCLEOTIDE SEQUENCE [LARGE SCALE GENOMIC DNA]</scope>
    <source>
        <strain evidence="4 5">SID5840</strain>
    </source>
</reference>
<gene>
    <name evidence="4" type="ORF">GTW20_16950</name>
</gene>
<feature type="domain" description="Peptidase M20 dimerisation" evidence="3">
    <location>
        <begin position="211"/>
        <end position="307"/>
    </location>
</feature>
<dbReference type="SUPFAM" id="SSF53187">
    <property type="entry name" value="Zn-dependent exopeptidases"/>
    <property type="match status" value="1"/>
</dbReference>
<evidence type="ECO:0000256" key="1">
    <source>
        <dbReference type="ARBA" id="ARBA00022801"/>
    </source>
</evidence>
<dbReference type="Pfam" id="PF07687">
    <property type="entry name" value="M20_dimer"/>
    <property type="match status" value="1"/>
</dbReference>
<feature type="region of interest" description="Disordered" evidence="2">
    <location>
        <begin position="436"/>
        <end position="681"/>
    </location>
</feature>
<dbReference type="SUPFAM" id="SSF55031">
    <property type="entry name" value="Bacterial exopeptidase dimerisation domain"/>
    <property type="match status" value="1"/>
</dbReference>
<dbReference type="PANTHER" id="PTHR11014">
    <property type="entry name" value="PEPTIDASE M20 FAMILY MEMBER"/>
    <property type="match status" value="1"/>
</dbReference>
<dbReference type="EMBL" id="WWHY01000001">
    <property type="protein sequence ID" value="MYR33897.1"/>
    <property type="molecule type" value="Genomic_DNA"/>
</dbReference>